<proteinExistence type="predicted"/>
<comment type="caution">
    <text evidence="2">The sequence shown here is derived from an EMBL/GenBank/DDBJ whole genome shotgun (WGS) entry which is preliminary data.</text>
</comment>
<name>A0ABC8TR87_9AQUA</name>
<evidence type="ECO:0000256" key="1">
    <source>
        <dbReference type="SAM" id="MobiDB-lite"/>
    </source>
</evidence>
<dbReference type="FunFam" id="2.40.160.120:FF:000012">
    <property type="entry name" value="Oxysterol-binding protein-related protein 2A"/>
    <property type="match status" value="1"/>
</dbReference>
<dbReference type="SUPFAM" id="SSF144000">
    <property type="entry name" value="Oxysterol-binding protein-like"/>
    <property type="match status" value="1"/>
</dbReference>
<dbReference type="InterPro" id="IPR000648">
    <property type="entry name" value="Oxysterol-bd"/>
</dbReference>
<keyword evidence="3" id="KW-1185">Reference proteome</keyword>
<feature type="region of interest" description="Disordered" evidence="1">
    <location>
        <begin position="1"/>
        <end position="48"/>
    </location>
</feature>
<dbReference type="EMBL" id="CAUOFW020005835">
    <property type="protein sequence ID" value="CAK9171699.1"/>
    <property type="molecule type" value="Genomic_DNA"/>
</dbReference>
<dbReference type="AlphaFoldDB" id="A0ABC8TR87"/>
<organism evidence="2 3">
    <name type="scientific">Ilex paraguariensis</name>
    <name type="common">yerba mate</name>
    <dbReference type="NCBI Taxonomy" id="185542"/>
    <lineage>
        <taxon>Eukaryota</taxon>
        <taxon>Viridiplantae</taxon>
        <taxon>Streptophyta</taxon>
        <taxon>Embryophyta</taxon>
        <taxon>Tracheophyta</taxon>
        <taxon>Spermatophyta</taxon>
        <taxon>Magnoliopsida</taxon>
        <taxon>eudicotyledons</taxon>
        <taxon>Gunneridae</taxon>
        <taxon>Pentapetalae</taxon>
        <taxon>asterids</taxon>
        <taxon>campanulids</taxon>
        <taxon>Aquifoliales</taxon>
        <taxon>Aquifoliaceae</taxon>
        <taxon>Ilex</taxon>
    </lineage>
</organism>
<dbReference type="Gene3D" id="2.40.160.120">
    <property type="match status" value="1"/>
</dbReference>
<dbReference type="Pfam" id="PF01237">
    <property type="entry name" value="Oxysterol_BP"/>
    <property type="match status" value="1"/>
</dbReference>
<dbReference type="Proteomes" id="UP001642360">
    <property type="component" value="Unassembled WGS sequence"/>
</dbReference>
<accession>A0ABC8TR87</accession>
<evidence type="ECO:0008006" key="4">
    <source>
        <dbReference type="Google" id="ProtNLM"/>
    </source>
</evidence>
<gene>
    <name evidence="2" type="ORF">ILEXP_LOCUS41297</name>
</gene>
<evidence type="ECO:0000313" key="3">
    <source>
        <dbReference type="Proteomes" id="UP001642360"/>
    </source>
</evidence>
<feature type="compositionally biased region" description="Polar residues" evidence="1">
    <location>
        <begin position="1"/>
        <end position="13"/>
    </location>
</feature>
<reference evidence="2 3" key="1">
    <citation type="submission" date="2024-02" db="EMBL/GenBank/DDBJ databases">
        <authorList>
            <person name="Vignale AGUSTIN F."/>
            <person name="Sosa J E."/>
            <person name="Modenutti C."/>
        </authorList>
    </citation>
    <scope>NUCLEOTIDE SEQUENCE [LARGE SCALE GENOMIC DNA]</scope>
</reference>
<feature type="compositionally biased region" description="Acidic residues" evidence="1">
    <location>
        <begin position="24"/>
        <end position="43"/>
    </location>
</feature>
<dbReference type="PANTHER" id="PTHR10972">
    <property type="entry name" value="OXYSTEROL-BINDING PROTEIN-RELATED"/>
    <property type="match status" value="1"/>
</dbReference>
<evidence type="ECO:0000313" key="2">
    <source>
        <dbReference type="EMBL" id="CAK9171699.1"/>
    </source>
</evidence>
<dbReference type="InterPro" id="IPR037239">
    <property type="entry name" value="OSBP_sf"/>
</dbReference>
<sequence>MVELTAVSSSVINPDTKASASASESEDDNERADAAEEDTEDEDHTFFDTRDFLSSSSFKSNGSDIRTSSFSSDDDGLYAFESEDGMDPSITSAVTKFPYVKCRKKLPEPVEKEKRVSLWSMIKDNIGKDLTKVCLPVYFNEPLSSLQKCYEDLEYSYLIDRAYAWGKEGNSLMRILNVAAFAVSGYASTEGRNCKSFNPLLGETYEADFPDKGLRFFSEKVSHHPMIVACHCEGTGWKFWGDSNLKSKFWGRSIQIDPVGILTLEFDDGEVFQWSKVTTSIYNLILGKLYCDHYGTMRIQANVNYSCKLKFKEHSIIERNPHQNCSQRPGLIDVLNMTYSKYHNSTQAFGYTPRICGLSDYFSCIAFYWCLMHLDDSQFNAYGSL</sequence>
<protein>
    <recommendedName>
        <fullName evidence="4">Oxysterol-binding protein</fullName>
    </recommendedName>
</protein>
<dbReference type="PANTHER" id="PTHR10972:SF96">
    <property type="entry name" value="OXYSTEROL-BINDING PROTEIN-RELATED PROTEIN 1A-RELATED"/>
    <property type="match status" value="1"/>
</dbReference>